<feature type="region of interest" description="Disordered" evidence="1">
    <location>
        <begin position="29"/>
        <end position="48"/>
    </location>
</feature>
<evidence type="ECO:0000256" key="1">
    <source>
        <dbReference type="SAM" id="MobiDB-lite"/>
    </source>
</evidence>
<reference evidence="3" key="1">
    <citation type="journal article" date="2019" name="Int. J. Syst. Evol. Microbiol.">
        <title>The Global Catalogue of Microorganisms (GCM) 10K type strain sequencing project: providing services to taxonomists for standard genome sequencing and annotation.</title>
        <authorList>
            <consortium name="The Broad Institute Genomics Platform"/>
            <consortium name="The Broad Institute Genome Sequencing Center for Infectious Disease"/>
            <person name="Wu L."/>
            <person name="Ma J."/>
        </authorList>
    </citation>
    <scope>NUCLEOTIDE SEQUENCE [LARGE SCALE GENOMIC DNA]</scope>
    <source>
        <strain evidence="3">JCM 13518</strain>
    </source>
</reference>
<sequence length="102" mass="11082">MSRPITEVVSLDRLQAAFVAAHASQEQARAARRQARADEQARSIRPMSKQLDGLGEQIAAATAAAKHVQNAAVGVRQRERDVADLQTEVAERRRQGGGRRVG</sequence>
<name>A0ABP4VWC8_9ACTN</name>
<accession>A0ABP4VWC8</accession>
<keyword evidence="3" id="KW-1185">Reference proteome</keyword>
<protein>
    <submittedName>
        <fullName evidence="2">Uncharacterized protein</fullName>
    </submittedName>
</protein>
<dbReference type="RefSeq" id="WP_344200151.1">
    <property type="nucleotide sequence ID" value="NZ_BAAAME010000004.1"/>
</dbReference>
<dbReference type="EMBL" id="BAAAME010000004">
    <property type="protein sequence ID" value="GAA1737720.1"/>
    <property type="molecule type" value="Genomic_DNA"/>
</dbReference>
<dbReference type="Proteomes" id="UP001501057">
    <property type="component" value="Unassembled WGS sequence"/>
</dbReference>
<evidence type="ECO:0000313" key="3">
    <source>
        <dbReference type="Proteomes" id="UP001501057"/>
    </source>
</evidence>
<evidence type="ECO:0000313" key="2">
    <source>
        <dbReference type="EMBL" id="GAA1737720.1"/>
    </source>
</evidence>
<gene>
    <name evidence="2" type="ORF">GCM10009710_17440</name>
</gene>
<comment type="caution">
    <text evidence="2">The sequence shown here is derived from an EMBL/GenBank/DDBJ whole genome shotgun (WGS) entry which is preliminary data.</text>
</comment>
<proteinExistence type="predicted"/>
<organism evidence="2 3">
    <name type="scientific">Aeromicrobium alkaliterrae</name>
    <dbReference type="NCBI Taxonomy" id="302168"/>
    <lineage>
        <taxon>Bacteria</taxon>
        <taxon>Bacillati</taxon>
        <taxon>Actinomycetota</taxon>
        <taxon>Actinomycetes</taxon>
        <taxon>Propionibacteriales</taxon>
        <taxon>Nocardioidaceae</taxon>
        <taxon>Aeromicrobium</taxon>
    </lineage>
</organism>